<feature type="domain" description="C2" evidence="6">
    <location>
        <begin position="438"/>
        <end position="566"/>
    </location>
</feature>
<dbReference type="PANTHER" id="PTHR45911">
    <property type="entry name" value="C2 DOMAIN-CONTAINING PROTEIN"/>
    <property type="match status" value="1"/>
</dbReference>
<evidence type="ECO:0000259" key="6">
    <source>
        <dbReference type="PROSITE" id="PS50004"/>
    </source>
</evidence>
<sequence length="1089" mass="123562">MASNNTHKEVSTLEAFIGATGRESKRNLGSQEADTIVSATMFDCLAPPPLNTIAGTFIPRALNKRRRRRKVSIQVHRVRGSDGVVFEECIVRLLAPVKEKNKTKSKASHNDVDDDDDDMSTVVPRDFIDMVDDGQAFTDDTNGSVWKAKYRIPLKAIHIKGTRKNGIWLEIALKTSKQVRELIFDSEGDADKFERTLRNELGKEETRKQARMQAALGGTTINMKDKITLLLEVVSAWDIPVGDLVSSDPYVQVTFNGAEVHKTKHISKTLDPIWTIKTDSLFLFTVSSHELFMSDGLVFILKDFDKLGGNEKLGVVTVPAKTLYEANGERMEFKLQSPGYKSREVSGYMAIRCRRASPSDIKFMEESRVPKSKQLDFLHKAVLEGKTGAGSLKAILSKRTRVAPSGKNAGKKQYKIRPGPDPLRPDETTWMTHDEIVQESRKPSHNWIDAGSGTLGRLFVEVIGCDDLPQLDVGGLVGNFTDAFVSLVFEDAVCQTDVIADCLNPRWMPWSQRAFIFHVFHSSSQLFIGVFDNDAGMNPADDHDPIGRVSVDVSNLRRDTVYDLKYNLYSSAKMSSRKPKGSITIRLRLEIFDERKVLLSNLEPPPHLYVNTKARRDFRVLRYTCVGKFDTERYNIKVINAYVEELLSSYKQAMFYFNDAVMNLILWRGSLPLKFGSTTVNFPIHSMTAFVMATMLVEHPQLLPSFLFGCLAWFMIATNVYRRSLPDVWMRCKSFVELVEILVSGRSSFPPHSIEPFQNSEETQAFLEAWTNRIKTAEEKVAKQYEEAMKEREEYEREMEEIGEDVADISTKSNGVSIDPFKPILYPVQRNLALVIRYFRTVKYIVSWEECYISFWVTVGCCLLSIVFFFIPWFFVIKWISRIVVWALFGPWMKLVDIYVVGKEPLSEEEEKKQQNIKKAQRFLRHTKALQVARIKRENANKLKAMKKYMFGKFVIRIPVLKEDRYRDHPLPESSATPYKPDSRSLSELAMEEVGYKKTRVPGQHLEGDMIPRSEAQLFTEAPVGQPTAKPALLNRETDHNAPYVNSPDSTAAAYAKIVSIVVGAGVITWFGVPILASATEYTLKALYG</sequence>
<dbReference type="OrthoDB" id="270970at2759"/>
<accession>A0A1Z5K122</accession>
<keyword evidence="5" id="KW-0472">Membrane</keyword>
<dbReference type="CDD" id="cd00030">
    <property type="entry name" value="C2"/>
    <property type="match status" value="2"/>
</dbReference>
<keyword evidence="2" id="KW-0106">Calcium</keyword>
<keyword evidence="5" id="KW-0812">Transmembrane</keyword>
<dbReference type="InterPro" id="IPR035892">
    <property type="entry name" value="C2_domain_sf"/>
</dbReference>
<dbReference type="SMART" id="SM00239">
    <property type="entry name" value="C2"/>
    <property type="match status" value="2"/>
</dbReference>
<dbReference type="InParanoid" id="A0A1Z5K122"/>
<dbReference type="Gene3D" id="2.60.40.150">
    <property type="entry name" value="C2 domain"/>
    <property type="match status" value="2"/>
</dbReference>
<dbReference type="GO" id="GO:0005509">
    <property type="term" value="F:calcium ion binding"/>
    <property type="evidence" value="ECO:0007669"/>
    <property type="project" value="TreeGrafter"/>
</dbReference>
<proteinExistence type="predicted"/>
<name>A0A1Z5K122_FISSO</name>
<keyword evidence="1" id="KW-0479">Metal-binding</keyword>
<evidence type="ECO:0000313" key="7">
    <source>
        <dbReference type="EMBL" id="GAX19947.1"/>
    </source>
</evidence>
<dbReference type="Pfam" id="PF00168">
    <property type="entry name" value="C2"/>
    <property type="match status" value="2"/>
</dbReference>
<evidence type="ECO:0000256" key="3">
    <source>
        <dbReference type="SAM" id="Coils"/>
    </source>
</evidence>
<reference evidence="7 8" key="1">
    <citation type="journal article" date="2015" name="Plant Cell">
        <title>Oil accumulation by the oleaginous diatom Fistulifera solaris as revealed by the genome and transcriptome.</title>
        <authorList>
            <person name="Tanaka T."/>
            <person name="Maeda Y."/>
            <person name="Veluchamy A."/>
            <person name="Tanaka M."/>
            <person name="Abida H."/>
            <person name="Marechal E."/>
            <person name="Bowler C."/>
            <person name="Muto M."/>
            <person name="Sunaga Y."/>
            <person name="Tanaka M."/>
            <person name="Yoshino T."/>
            <person name="Taniguchi T."/>
            <person name="Fukuda Y."/>
            <person name="Nemoto M."/>
            <person name="Matsumoto M."/>
            <person name="Wong P.S."/>
            <person name="Aburatani S."/>
            <person name="Fujibuchi W."/>
        </authorList>
    </citation>
    <scope>NUCLEOTIDE SEQUENCE [LARGE SCALE GENOMIC DNA]</scope>
    <source>
        <strain evidence="7 8">JPCC DA0580</strain>
    </source>
</reference>
<keyword evidence="3" id="KW-0175">Coiled coil</keyword>
<keyword evidence="5" id="KW-1133">Transmembrane helix</keyword>
<dbReference type="SUPFAM" id="SSF49562">
    <property type="entry name" value="C2 domain (Calcium/lipid-binding domain, CaLB)"/>
    <property type="match status" value="2"/>
</dbReference>
<evidence type="ECO:0000256" key="2">
    <source>
        <dbReference type="ARBA" id="ARBA00022837"/>
    </source>
</evidence>
<evidence type="ECO:0000256" key="1">
    <source>
        <dbReference type="ARBA" id="ARBA00022723"/>
    </source>
</evidence>
<evidence type="ECO:0000256" key="4">
    <source>
        <dbReference type="SAM" id="MobiDB-lite"/>
    </source>
</evidence>
<protein>
    <recommendedName>
        <fullName evidence="6">C2 domain-containing protein</fullName>
    </recommendedName>
</protein>
<evidence type="ECO:0000256" key="5">
    <source>
        <dbReference type="SAM" id="Phobius"/>
    </source>
</evidence>
<dbReference type="PROSITE" id="PS50004">
    <property type="entry name" value="C2"/>
    <property type="match status" value="2"/>
</dbReference>
<dbReference type="PANTHER" id="PTHR45911:SF4">
    <property type="entry name" value="MULTIPLE C2 AND TRANSMEMBRANE DOMAIN-CONTAINING PROTEIN"/>
    <property type="match status" value="1"/>
</dbReference>
<feature type="coiled-coil region" evidence="3">
    <location>
        <begin position="767"/>
        <end position="812"/>
    </location>
</feature>
<feature type="region of interest" description="Disordered" evidence="4">
    <location>
        <begin position="404"/>
        <end position="427"/>
    </location>
</feature>
<organism evidence="7 8">
    <name type="scientific">Fistulifera solaris</name>
    <name type="common">Oleaginous diatom</name>
    <dbReference type="NCBI Taxonomy" id="1519565"/>
    <lineage>
        <taxon>Eukaryota</taxon>
        <taxon>Sar</taxon>
        <taxon>Stramenopiles</taxon>
        <taxon>Ochrophyta</taxon>
        <taxon>Bacillariophyta</taxon>
        <taxon>Bacillariophyceae</taxon>
        <taxon>Bacillariophycidae</taxon>
        <taxon>Naviculales</taxon>
        <taxon>Naviculaceae</taxon>
        <taxon>Fistulifera</taxon>
    </lineage>
</organism>
<dbReference type="AlphaFoldDB" id="A0A1Z5K122"/>
<dbReference type="GO" id="GO:0016020">
    <property type="term" value="C:membrane"/>
    <property type="evidence" value="ECO:0007669"/>
    <property type="project" value="TreeGrafter"/>
</dbReference>
<comment type="caution">
    <text evidence="7">The sequence shown here is derived from an EMBL/GenBank/DDBJ whole genome shotgun (WGS) entry which is preliminary data.</text>
</comment>
<feature type="transmembrane region" description="Helical" evidence="5">
    <location>
        <begin position="853"/>
        <end position="877"/>
    </location>
</feature>
<evidence type="ECO:0000313" key="8">
    <source>
        <dbReference type="Proteomes" id="UP000198406"/>
    </source>
</evidence>
<dbReference type="InterPro" id="IPR000008">
    <property type="entry name" value="C2_dom"/>
</dbReference>
<gene>
    <name evidence="7" type="ORF">FisN_1Lh582</name>
</gene>
<keyword evidence="8" id="KW-1185">Reference proteome</keyword>
<dbReference type="Proteomes" id="UP000198406">
    <property type="component" value="Unassembled WGS sequence"/>
</dbReference>
<dbReference type="EMBL" id="BDSP01000141">
    <property type="protein sequence ID" value="GAX19947.1"/>
    <property type="molecule type" value="Genomic_DNA"/>
</dbReference>
<feature type="domain" description="C2" evidence="6">
    <location>
        <begin position="208"/>
        <end position="333"/>
    </location>
</feature>